<evidence type="ECO:0000313" key="6">
    <source>
        <dbReference type="WBParaSite" id="MBELARI_LOCUS19629"/>
    </source>
</evidence>
<dbReference type="GO" id="GO:0030690">
    <property type="term" value="C:Noc1p-Noc2p complex"/>
    <property type="evidence" value="ECO:0007669"/>
    <property type="project" value="TreeGrafter"/>
</dbReference>
<feature type="compositionally biased region" description="Acidic residues" evidence="4">
    <location>
        <begin position="90"/>
        <end position="105"/>
    </location>
</feature>
<proteinExistence type="inferred from homology"/>
<dbReference type="GO" id="GO:0005730">
    <property type="term" value="C:nucleolus"/>
    <property type="evidence" value="ECO:0007669"/>
    <property type="project" value="TreeGrafter"/>
</dbReference>
<organism evidence="5 6">
    <name type="scientific">Mesorhabditis belari</name>
    <dbReference type="NCBI Taxonomy" id="2138241"/>
    <lineage>
        <taxon>Eukaryota</taxon>
        <taxon>Metazoa</taxon>
        <taxon>Ecdysozoa</taxon>
        <taxon>Nematoda</taxon>
        <taxon>Chromadorea</taxon>
        <taxon>Rhabditida</taxon>
        <taxon>Rhabditina</taxon>
        <taxon>Rhabditomorpha</taxon>
        <taxon>Rhabditoidea</taxon>
        <taxon>Rhabditidae</taxon>
        <taxon>Mesorhabditinae</taxon>
        <taxon>Mesorhabditis</taxon>
    </lineage>
</organism>
<feature type="compositionally biased region" description="Basic and acidic residues" evidence="4">
    <location>
        <begin position="106"/>
        <end position="123"/>
    </location>
</feature>
<dbReference type="Proteomes" id="UP000887575">
    <property type="component" value="Unassembled WGS sequence"/>
</dbReference>
<dbReference type="WBParaSite" id="MBELARI_LOCUS19629">
    <property type="protein sequence ID" value="MBELARI_LOCUS19629"/>
    <property type="gene ID" value="MBELARI_LOCUS19629"/>
</dbReference>
<name>A0AAF3F1P1_9BILA</name>
<dbReference type="InterPro" id="IPR005343">
    <property type="entry name" value="Noc2"/>
</dbReference>
<feature type="region of interest" description="Disordered" evidence="4">
    <location>
        <begin position="634"/>
        <end position="710"/>
    </location>
</feature>
<dbReference type="GO" id="GO:0005654">
    <property type="term" value="C:nucleoplasm"/>
    <property type="evidence" value="ECO:0007669"/>
    <property type="project" value="TreeGrafter"/>
</dbReference>
<evidence type="ECO:0008006" key="7">
    <source>
        <dbReference type="Google" id="ProtNLM"/>
    </source>
</evidence>
<evidence type="ECO:0000256" key="2">
    <source>
        <dbReference type="ARBA" id="ARBA00005907"/>
    </source>
</evidence>
<dbReference type="AlphaFoldDB" id="A0AAF3F1P1"/>
<comment type="similarity">
    <text evidence="2">Belongs to the NOC2 family.</text>
</comment>
<sequence length="710" mass="81490">MNLNKKAATKEKKKKKKLVKGGDDSKIANNKETSIIDKTLSDLSDEEEVLEGNGDKVETSAQHKKDLEKIRKADPEFYKFLQEQEADLLEFNESDEESENEEDEETPKSKEKMDQTGKPKLTIDKNTGRQVFDRNWYEYLEKGLNQEDVRHNNVKLAVAAFAACVARTGADVTPPQWIINDEKVFDAVVRVCFSDVGSLIYKLLGEKDVKTEEEDIGADQTKTKRGGKINFKHWRRYSKLAKEFLTSLLRFLNEIQSHTVILATLKTMIPLVDLYGQFAKLNRLLIKTVCRIWTRKTLDCRVIAFVLLNKIVKRDADVFAHVYKTMYLGFVSNARHVSSETWSLLQFMQRSFAEMSVLYPDIAYQYAFTYIRQIAIHLRNAQIGKKRKDLVQTVYNWQLMQCQYLWAQVVSKSYGTIGADALRELSYPLAQIVIATLKLFPSIRFLPLRFHCLSILIQLQVNCDIYVPTLALGCELLPDLLTLSQKKPRLGKGVVKQIDMDSQLRASAQQTEEAGWRQSIGDTLFRILLQASHVLSAHPSFPDVVLPITHKLRAFCKECRNPDFVRLYRSLLDKLTQHSNWTLSRLSSTTLDLQESTTLANAQERLTDPSSPVAQYHAQFSRVWKMRAAALQRNDSLQTKKEMKPKEVTPKKEEKEIEVTSTEKESMKTSQPANKSKVMKKKQSKRNGVKKPDSTLTDQVLDLNEMEWSD</sequence>
<keyword evidence="5" id="KW-1185">Reference proteome</keyword>
<dbReference type="GO" id="GO:0030691">
    <property type="term" value="C:Noc2p-Noc3p complex"/>
    <property type="evidence" value="ECO:0007669"/>
    <property type="project" value="TreeGrafter"/>
</dbReference>
<feature type="region of interest" description="Disordered" evidence="4">
    <location>
        <begin position="90"/>
        <end position="123"/>
    </location>
</feature>
<dbReference type="PANTHER" id="PTHR12687">
    <property type="entry name" value="NUCLEOLAR COMPLEX 2 AND RAD4-RELATED"/>
    <property type="match status" value="1"/>
</dbReference>
<evidence type="ECO:0000313" key="5">
    <source>
        <dbReference type="Proteomes" id="UP000887575"/>
    </source>
</evidence>
<feature type="compositionally biased region" description="Basic residues" evidence="4">
    <location>
        <begin position="677"/>
        <end position="689"/>
    </location>
</feature>
<comment type="subcellular location">
    <subcellularLocation>
        <location evidence="1">Nucleus</location>
    </subcellularLocation>
</comment>
<dbReference type="Pfam" id="PF03715">
    <property type="entry name" value="Noc2"/>
    <property type="match status" value="1"/>
</dbReference>
<reference evidence="6" key="1">
    <citation type="submission" date="2024-02" db="UniProtKB">
        <authorList>
            <consortium name="WormBaseParasite"/>
        </authorList>
    </citation>
    <scope>IDENTIFICATION</scope>
</reference>
<evidence type="ECO:0000256" key="3">
    <source>
        <dbReference type="ARBA" id="ARBA00023242"/>
    </source>
</evidence>
<evidence type="ECO:0000256" key="1">
    <source>
        <dbReference type="ARBA" id="ARBA00004123"/>
    </source>
</evidence>
<dbReference type="GO" id="GO:0042393">
    <property type="term" value="F:histone binding"/>
    <property type="evidence" value="ECO:0007669"/>
    <property type="project" value="TreeGrafter"/>
</dbReference>
<feature type="region of interest" description="Disordered" evidence="4">
    <location>
        <begin position="1"/>
        <end position="68"/>
    </location>
</feature>
<dbReference type="PANTHER" id="PTHR12687:SF4">
    <property type="entry name" value="NUCLEOLAR COMPLEX PROTEIN 2 HOMOLOG"/>
    <property type="match status" value="1"/>
</dbReference>
<dbReference type="GO" id="GO:0000122">
    <property type="term" value="P:negative regulation of transcription by RNA polymerase II"/>
    <property type="evidence" value="ECO:0007669"/>
    <property type="project" value="TreeGrafter"/>
</dbReference>
<evidence type="ECO:0000256" key="4">
    <source>
        <dbReference type="SAM" id="MobiDB-lite"/>
    </source>
</evidence>
<protein>
    <recommendedName>
        <fullName evidence="7">Nucleolar complex protein 2 homolog</fullName>
    </recommendedName>
</protein>
<dbReference type="GO" id="GO:0003714">
    <property type="term" value="F:transcription corepressor activity"/>
    <property type="evidence" value="ECO:0007669"/>
    <property type="project" value="TreeGrafter"/>
</dbReference>
<feature type="compositionally biased region" description="Basic and acidic residues" evidence="4">
    <location>
        <begin position="638"/>
        <end position="667"/>
    </location>
</feature>
<accession>A0AAF3F1P1</accession>
<dbReference type="GO" id="GO:0042273">
    <property type="term" value="P:ribosomal large subunit biogenesis"/>
    <property type="evidence" value="ECO:0007669"/>
    <property type="project" value="TreeGrafter"/>
</dbReference>
<keyword evidence="3" id="KW-0539">Nucleus</keyword>
<feature type="compositionally biased region" description="Basic and acidic residues" evidence="4">
    <location>
        <begin position="53"/>
        <end position="68"/>
    </location>
</feature>